<dbReference type="InterPro" id="IPR019994">
    <property type="entry name" value="Lipid-A-disac_synthase-rel_put"/>
</dbReference>
<sequence length="398" mass="43727">MRLLCLSNGHGEDRIAGTILAALQREQPPPTLRALPLVGTGHTYRQMGVPLVGPARNLPSGGFLQTGLAQDVRAGLWGLVGQQRRAVREWAQTAPRGLVLAVGDVWPLWLAWQSGRSFIFVATAKSEYHLRDEKGRLPKTHGLEGWAGSVFYPWERWLMGRSVATFPRDELTTIWLKRWRLPVTWVGNPMMDALEAPGQLHIPGFSEAMVIVLMPGSRAPEAYRNWELILKALPGVIESLSAPQILFLAAIAPGLDRTQIEATLQKYRWPTFPGVGFGYDQVGLVVTQAHFNDCLHLAHAGIALAGTATEQLVGLGKPVVSFPGGGPQYTRHFARYQQRLLGPSMRLVDKPEAVGLVLQEILTDPDELNFIARNGRQRLGTAGASVTIARLIGQYLGR</sequence>
<dbReference type="PANTHER" id="PTHR39517">
    <property type="entry name" value="SLL0192 PROTEIN"/>
    <property type="match status" value="1"/>
</dbReference>
<evidence type="ECO:0000313" key="2">
    <source>
        <dbReference type="Proteomes" id="UP000180235"/>
    </source>
</evidence>
<organism evidence="1 2">
    <name type="scientific">Gloeomargarita lithophora Alchichica-D10</name>
    <dbReference type="NCBI Taxonomy" id="1188229"/>
    <lineage>
        <taxon>Bacteria</taxon>
        <taxon>Bacillati</taxon>
        <taxon>Cyanobacteriota</taxon>
        <taxon>Cyanophyceae</taxon>
        <taxon>Gloeomargaritales</taxon>
        <taxon>Gloeomargaritaceae</taxon>
        <taxon>Gloeomargarita</taxon>
    </lineage>
</organism>
<dbReference type="KEGG" id="glt:GlitD10_1299"/>
<dbReference type="PANTHER" id="PTHR39517:SF1">
    <property type="entry name" value="LIPID-A-DISACCHARIDE SYNTHASE"/>
    <property type="match status" value="1"/>
</dbReference>
<dbReference type="STRING" id="1188229.GlitD10_1299"/>
<dbReference type="NCBIfam" id="TIGR03492">
    <property type="entry name" value="lipid-A-disaccharide synthase-related protein"/>
    <property type="match status" value="1"/>
</dbReference>
<dbReference type="OrthoDB" id="29253at2"/>
<evidence type="ECO:0000313" key="1">
    <source>
        <dbReference type="EMBL" id="APB33620.1"/>
    </source>
</evidence>
<keyword evidence="2" id="KW-1185">Reference proteome</keyword>
<reference evidence="1 2" key="1">
    <citation type="submission" date="2016-10" db="EMBL/GenBank/DDBJ databases">
        <title>Description of Gloeomargarita lithophora gen. nov., sp. nov., a thylakoid-bearing basal-branching cyanobacterium with intracellular carbonates, and proposal for Gloeomargaritales ord. nov.</title>
        <authorList>
            <person name="Moreira D."/>
            <person name="Tavera R."/>
            <person name="Benzerara K."/>
            <person name="Skouri-Panet F."/>
            <person name="Couradeau E."/>
            <person name="Gerard E."/>
            <person name="Loussert C."/>
            <person name="Novelo E."/>
            <person name="Zivanovic Y."/>
            <person name="Lopez-Garcia P."/>
        </authorList>
    </citation>
    <scope>NUCLEOTIDE SEQUENCE [LARGE SCALE GENOMIC DNA]</scope>
    <source>
        <strain evidence="1 2">D10</strain>
    </source>
</reference>
<dbReference type="RefSeq" id="WP_071454177.1">
    <property type="nucleotide sequence ID" value="NZ_CP017675.1"/>
</dbReference>
<dbReference type="EMBL" id="CP017675">
    <property type="protein sequence ID" value="APB33620.1"/>
    <property type="molecule type" value="Genomic_DNA"/>
</dbReference>
<dbReference type="Proteomes" id="UP000180235">
    <property type="component" value="Chromosome"/>
</dbReference>
<dbReference type="AlphaFoldDB" id="A0A1J0ACF5"/>
<gene>
    <name evidence="1" type="ORF">GlitD10_1299</name>
</gene>
<dbReference type="SUPFAM" id="SSF53756">
    <property type="entry name" value="UDP-Glycosyltransferase/glycogen phosphorylase"/>
    <property type="match status" value="1"/>
</dbReference>
<proteinExistence type="predicted"/>
<evidence type="ECO:0008006" key="3">
    <source>
        <dbReference type="Google" id="ProtNLM"/>
    </source>
</evidence>
<name>A0A1J0ACF5_9CYAN</name>
<protein>
    <recommendedName>
        <fullName evidence="3">Lipid-A-disaccharide synthase</fullName>
    </recommendedName>
</protein>
<accession>A0A1J0ACF5</accession>